<evidence type="ECO:0000256" key="1">
    <source>
        <dbReference type="SAM" id="MobiDB-lite"/>
    </source>
</evidence>
<feature type="region of interest" description="Disordered" evidence="1">
    <location>
        <begin position="94"/>
        <end position="119"/>
    </location>
</feature>
<dbReference type="Proteomes" id="UP001165082">
    <property type="component" value="Unassembled WGS sequence"/>
</dbReference>
<dbReference type="EMBL" id="BRXZ01007956">
    <property type="protein sequence ID" value="GMI36777.1"/>
    <property type="molecule type" value="Genomic_DNA"/>
</dbReference>
<organism evidence="2 3">
    <name type="scientific">Triparma retinervis</name>
    <dbReference type="NCBI Taxonomy" id="2557542"/>
    <lineage>
        <taxon>Eukaryota</taxon>
        <taxon>Sar</taxon>
        <taxon>Stramenopiles</taxon>
        <taxon>Ochrophyta</taxon>
        <taxon>Bolidophyceae</taxon>
        <taxon>Parmales</taxon>
        <taxon>Triparmaceae</taxon>
        <taxon>Triparma</taxon>
    </lineage>
</organism>
<protein>
    <submittedName>
        <fullName evidence="2">Uncharacterized protein</fullName>
    </submittedName>
</protein>
<dbReference type="AlphaFoldDB" id="A0A9W7G990"/>
<proteinExistence type="predicted"/>
<reference evidence="2" key="1">
    <citation type="submission" date="2022-07" db="EMBL/GenBank/DDBJ databases">
        <title>Genome analysis of Parmales, a sister group of diatoms, reveals the evolutionary specialization of diatoms from phago-mixotrophs to photoautotrophs.</title>
        <authorList>
            <person name="Ban H."/>
            <person name="Sato S."/>
            <person name="Yoshikawa S."/>
            <person name="Kazumasa Y."/>
            <person name="Nakamura Y."/>
            <person name="Ichinomiya M."/>
            <person name="Saitoh K."/>
            <person name="Sato N."/>
            <person name="Blanc-Mathieu R."/>
            <person name="Endo H."/>
            <person name="Kuwata A."/>
            <person name="Ogata H."/>
        </authorList>
    </citation>
    <scope>NUCLEOTIDE SEQUENCE</scope>
</reference>
<accession>A0A9W7G990</accession>
<name>A0A9W7G990_9STRA</name>
<gene>
    <name evidence="2" type="ORF">TrRE_jg11540</name>
</gene>
<evidence type="ECO:0000313" key="2">
    <source>
        <dbReference type="EMBL" id="GMI36777.1"/>
    </source>
</evidence>
<keyword evidence="3" id="KW-1185">Reference proteome</keyword>
<sequence length="143" mass="15198">MSKASKEQMKASNERWTKELRALQVAVNLGGGEDKETFVKDLQDGAAQNLVVLAGNKAFLKDALLSAKLAQPGSFQQKDVLLIPVSNERVPSAVASDKGFASAPESSSGSSSPLYIAEPSGEGWRDLIEREMQDAEGQGGYGL</sequence>
<dbReference type="OrthoDB" id="5130at2759"/>
<feature type="compositionally biased region" description="Low complexity" evidence="1">
    <location>
        <begin position="101"/>
        <end position="113"/>
    </location>
</feature>
<comment type="caution">
    <text evidence="2">The sequence shown here is derived from an EMBL/GenBank/DDBJ whole genome shotgun (WGS) entry which is preliminary data.</text>
</comment>
<evidence type="ECO:0000313" key="3">
    <source>
        <dbReference type="Proteomes" id="UP001165082"/>
    </source>
</evidence>